<protein>
    <submittedName>
        <fullName evidence="1">Uncharacterized protein</fullName>
    </submittedName>
</protein>
<organism evidence="1 2">
    <name type="scientific">Maledivibacter halophilus</name>
    <dbReference type="NCBI Taxonomy" id="36842"/>
    <lineage>
        <taxon>Bacteria</taxon>
        <taxon>Bacillati</taxon>
        <taxon>Bacillota</taxon>
        <taxon>Clostridia</taxon>
        <taxon>Peptostreptococcales</taxon>
        <taxon>Caminicellaceae</taxon>
        <taxon>Maledivibacter</taxon>
    </lineage>
</organism>
<keyword evidence="2" id="KW-1185">Reference proteome</keyword>
<dbReference type="OrthoDB" id="1950369at2"/>
<sequence>MKKYVIATLIIMILATSLFLNYQSFGELYTSAMSTINIYNTSIPYGLINQYKSDNPTKQKEAEAEIKKICLNILQYPNWQNLLNYIDLKIYTGNILPEAGDELLIVLNLSKDLAAVCIFTDQGQGYNYFDKINNLLPVESIKFINIPNRNYNFLTVYQIADERLGAYYYENFFEIFMFNGEIFEKKLRETTFYEEIFKSIWIDDTAPKDEWIKNMLKNTILFKENSTLNIFVSGTKNKYKASGSDAIPNASDFNLIDSSSYKYKYFWNQDSEEFSRNNTITAFSNTLVFIIGDSDTDYKNLCNFSKNKYKLLTTSGKIIYIDKNLIDEDI</sequence>
<dbReference type="STRING" id="36842.SAMN02194393_03362"/>
<dbReference type="AlphaFoldDB" id="A0A1T5LV80"/>
<dbReference type="RefSeq" id="WP_079493178.1">
    <property type="nucleotide sequence ID" value="NZ_FUZT01000008.1"/>
</dbReference>
<proteinExistence type="predicted"/>
<accession>A0A1T5LV80</accession>
<name>A0A1T5LV80_9FIRM</name>
<evidence type="ECO:0000313" key="1">
    <source>
        <dbReference type="EMBL" id="SKC79793.1"/>
    </source>
</evidence>
<reference evidence="1 2" key="1">
    <citation type="submission" date="2017-02" db="EMBL/GenBank/DDBJ databases">
        <authorList>
            <person name="Peterson S.W."/>
        </authorList>
    </citation>
    <scope>NUCLEOTIDE SEQUENCE [LARGE SCALE GENOMIC DNA]</scope>
    <source>
        <strain evidence="1 2">M1</strain>
    </source>
</reference>
<evidence type="ECO:0000313" key="2">
    <source>
        <dbReference type="Proteomes" id="UP000190285"/>
    </source>
</evidence>
<dbReference type="EMBL" id="FUZT01000008">
    <property type="protein sequence ID" value="SKC79793.1"/>
    <property type="molecule type" value="Genomic_DNA"/>
</dbReference>
<dbReference type="Proteomes" id="UP000190285">
    <property type="component" value="Unassembled WGS sequence"/>
</dbReference>
<gene>
    <name evidence="1" type="ORF">SAMN02194393_03362</name>
</gene>